<dbReference type="InterPro" id="IPR011043">
    <property type="entry name" value="Gal_Oxase/kelch_b-propeller"/>
</dbReference>
<dbReference type="Gene3D" id="2.120.10.80">
    <property type="entry name" value="Kelch-type beta propeller"/>
    <property type="match status" value="2"/>
</dbReference>
<dbReference type="GO" id="GO:0019760">
    <property type="term" value="P:glucosinolate metabolic process"/>
    <property type="evidence" value="ECO:0007669"/>
    <property type="project" value="UniProtKB-ARBA"/>
</dbReference>
<gene>
    <name evidence="6" type="primary">LOC116302820</name>
</gene>
<keyword evidence="1" id="KW-0677">Repeat</keyword>
<dbReference type="OrthoDB" id="432528at2759"/>
<keyword evidence="5" id="KW-1185">Reference proteome</keyword>
<dbReference type="RefSeq" id="XP_031568065.1">
    <property type="nucleotide sequence ID" value="XM_031712205.1"/>
</dbReference>
<feature type="chain" id="PRO_5028274396" evidence="4">
    <location>
        <begin position="25"/>
        <end position="490"/>
    </location>
</feature>
<dbReference type="InterPro" id="IPR015915">
    <property type="entry name" value="Kelch-typ_b-propeller"/>
</dbReference>
<organism evidence="5 6">
    <name type="scientific">Actinia tenebrosa</name>
    <name type="common">Australian red waratah sea anemone</name>
    <dbReference type="NCBI Taxonomy" id="6105"/>
    <lineage>
        <taxon>Eukaryota</taxon>
        <taxon>Metazoa</taxon>
        <taxon>Cnidaria</taxon>
        <taxon>Anthozoa</taxon>
        <taxon>Hexacorallia</taxon>
        <taxon>Actiniaria</taxon>
        <taxon>Actiniidae</taxon>
        <taxon>Actinia</taxon>
    </lineage>
</organism>
<dbReference type="PANTHER" id="PTHR47435:SF4">
    <property type="entry name" value="KELCH REPEAT PROTEIN (AFU_ORTHOLOGUE AFUA_5G12780)"/>
    <property type="match status" value="1"/>
</dbReference>
<dbReference type="PANTHER" id="PTHR47435">
    <property type="entry name" value="KELCH REPEAT PROTEIN (AFU_ORTHOLOGUE AFUA_5G12780)"/>
    <property type="match status" value="1"/>
</dbReference>
<keyword evidence="3" id="KW-0812">Transmembrane</keyword>
<dbReference type="KEGG" id="aten:116302820"/>
<dbReference type="InParanoid" id="A0A6P8INH6"/>
<dbReference type="SUPFAM" id="SSF50965">
    <property type="entry name" value="Galactose oxidase, central domain"/>
    <property type="match status" value="1"/>
</dbReference>
<feature type="signal peptide" evidence="4">
    <location>
        <begin position="1"/>
        <end position="24"/>
    </location>
</feature>
<protein>
    <submittedName>
        <fullName evidence="6">Tip elongation aberrant protein 1-like</fullName>
    </submittedName>
</protein>
<evidence type="ECO:0000313" key="5">
    <source>
        <dbReference type="Proteomes" id="UP000515163"/>
    </source>
</evidence>
<keyword evidence="3" id="KW-1133">Transmembrane helix</keyword>
<evidence type="ECO:0000256" key="4">
    <source>
        <dbReference type="SAM" id="SignalP"/>
    </source>
</evidence>
<evidence type="ECO:0000256" key="1">
    <source>
        <dbReference type="ARBA" id="ARBA00022737"/>
    </source>
</evidence>
<name>A0A6P8INH6_ACTTE</name>
<dbReference type="SUPFAM" id="SSF117281">
    <property type="entry name" value="Kelch motif"/>
    <property type="match status" value="1"/>
</dbReference>
<evidence type="ECO:0000256" key="2">
    <source>
        <dbReference type="ARBA" id="ARBA00023004"/>
    </source>
</evidence>
<feature type="transmembrane region" description="Helical" evidence="3">
    <location>
        <begin position="439"/>
        <end position="458"/>
    </location>
</feature>
<dbReference type="Pfam" id="PF24681">
    <property type="entry name" value="Kelch_KLHDC2_KLHL20_DRC7"/>
    <property type="match status" value="1"/>
</dbReference>
<keyword evidence="2" id="KW-0408">Iron</keyword>
<reference evidence="6" key="1">
    <citation type="submission" date="2025-08" db="UniProtKB">
        <authorList>
            <consortium name="RefSeq"/>
        </authorList>
    </citation>
    <scope>IDENTIFICATION</scope>
    <source>
        <tissue evidence="6">Tentacle</tissue>
    </source>
</reference>
<keyword evidence="3" id="KW-0472">Membrane</keyword>
<sequence>MKNTFLSTAACLVWLSVLISFVHNTFVTVQNGHWVWIDGNNTANSPSSVKVKKTGDKEFPGARHGVTAWKDENNRVWMFGGKGYGVNEPKAIKSLDELWNFDPLKKKWALVNKTVASNKSWPSSCVDCVSCSHKDITVLFGGVVTRKKSLNFKTWVLNLTLKSWVVLEQSSPPAREKSTYWCDNKEGFLWLYGGLYSIKDFNDMWQFNFQNMNWTQITPLKNTPTPTARFGSSSWLQHPDKLYLFGGQSVLGSMSDLWIYRPSQRTWEFVKGKKKPLQKGVYGNQGIPGNLSLPGCREEALSWTDSKGHLWLFGGRGCDAHTSNASNTGLLSDLWMFNTSSASWSWISGPSKKNEKAVYGKKGVPDPKNMPGPREDSLTFRQGGNLWIFGGIGQDKNERPGLLNDMWVYSIPTTPTLGPPSHGKGLPGDTFDMPYSQRLMIAFGILTAAMVISILVCYRKECNLMYWRYKKKVPRVKYEPLKVKMQVPDV</sequence>
<dbReference type="AlphaFoldDB" id="A0A6P8INH6"/>
<accession>A0A6P8INH6</accession>
<evidence type="ECO:0000313" key="6">
    <source>
        <dbReference type="RefSeq" id="XP_031568065.1"/>
    </source>
</evidence>
<dbReference type="Proteomes" id="UP000515163">
    <property type="component" value="Unplaced"/>
</dbReference>
<evidence type="ECO:0000256" key="3">
    <source>
        <dbReference type="SAM" id="Phobius"/>
    </source>
</evidence>
<proteinExistence type="predicted"/>
<keyword evidence="4" id="KW-0732">Signal</keyword>
<dbReference type="GeneID" id="116302820"/>